<dbReference type="RefSeq" id="WP_119848248.1">
    <property type="nucleotide sequence ID" value="NZ_CP032412.1"/>
</dbReference>
<gene>
    <name evidence="9" type="ORF">D5F53_14095</name>
</gene>
<evidence type="ECO:0000256" key="6">
    <source>
        <dbReference type="ARBA" id="ARBA00023136"/>
    </source>
</evidence>
<dbReference type="SUPFAM" id="SSF161098">
    <property type="entry name" value="MetI-like"/>
    <property type="match status" value="1"/>
</dbReference>
<dbReference type="InterPro" id="IPR035906">
    <property type="entry name" value="MetI-like_sf"/>
</dbReference>
<evidence type="ECO:0000256" key="2">
    <source>
        <dbReference type="ARBA" id="ARBA00022448"/>
    </source>
</evidence>
<evidence type="ECO:0000256" key="1">
    <source>
        <dbReference type="ARBA" id="ARBA00004651"/>
    </source>
</evidence>
<sequence length="292" mass="32730">MPVKKKLDWFVLCNSIFLIAVGMLCLIPMIHILAVSLSSSSVAATGTVTLWPKEFTLKSYEFVAQRSAFWQSMLVSLERIALGGTLNLVLIATVAYPLSKEKGEFRLRTFYSWAFFITMIFGAGLIPTYMVVKQLGLIDTIWALVFPTAIPVFSVILLLNFFRAVPKELSEAAFIDGAGHWRTLWQIYVPVSLPALATILLFSLVTHWNSWFDGLIYMNDPSHYPIQSYIQTIVVQRSLATMTPEEAKLMADISDKTLRSAQIFLGALPIICVYPFLQRFFVKGIVLGSVKG</sequence>
<feature type="transmembrane region" description="Helical" evidence="7">
    <location>
        <begin position="141"/>
        <end position="162"/>
    </location>
</feature>
<name>A0A385TMT3_PAELA</name>
<evidence type="ECO:0000259" key="8">
    <source>
        <dbReference type="PROSITE" id="PS50928"/>
    </source>
</evidence>
<dbReference type="InterPro" id="IPR000515">
    <property type="entry name" value="MetI-like"/>
</dbReference>
<protein>
    <submittedName>
        <fullName evidence="9">Carbohydrate ABC transporter permease</fullName>
    </submittedName>
</protein>
<evidence type="ECO:0000256" key="4">
    <source>
        <dbReference type="ARBA" id="ARBA00022692"/>
    </source>
</evidence>
<feature type="transmembrane region" description="Helical" evidence="7">
    <location>
        <begin position="9"/>
        <end position="34"/>
    </location>
</feature>
<comment type="subcellular location">
    <subcellularLocation>
        <location evidence="1 7">Cell membrane</location>
        <topology evidence="1 7">Multi-pass membrane protein</topology>
    </subcellularLocation>
</comment>
<keyword evidence="4 7" id="KW-0812">Transmembrane</keyword>
<dbReference type="EMBL" id="CP032412">
    <property type="protein sequence ID" value="AYB44348.1"/>
    <property type="molecule type" value="Genomic_DNA"/>
</dbReference>
<evidence type="ECO:0000256" key="7">
    <source>
        <dbReference type="RuleBase" id="RU363032"/>
    </source>
</evidence>
<dbReference type="Proteomes" id="UP000266552">
    <property type="component" value="Chromosome"/>
</dbReference>
<comment type="similarity">
    <text evidence="7">Belongs to the binding-protein-dependent transport system permease family.</text>
</comment>
<feature type="transmembrane region" description="Helical" evidence="7">
    <location>
        <begin position="258"/>
        <end position="277"/>
    </location>
</feature>
<reference evidence="9 10" key="1">
    <citation type="submission" date="2018-09" db="EMBL/GenBank/DDBJ databases">
        <title>Genome Sequence of Paenibacillus lautus Strain E7593-69, Azo Dye-Degrading Bacteria, Isolated from Commercial Tattoo Inks.</title>
        <authorList>
            <person name="Nho S.W."/>
            <person name="Kim S.-J."/>
            <person name="Kweon O."/>
            <person name="Cerniglia C.E."/>
        </authorList>
    </citation>
    <scope>NUCLEOTIDE SEQUENCE [LARGE SCALE GENOMIC DNA]</scope>
    <source>
        <strain evidence="9 10">E7593-69</strain>
    </source>
</reference>
<evidence type="ECO:0000256" key="5">
    <source>
        <dbReference type="ARBA" id="ARBA00022989"/>
    </source>
</evidence>
<keyword evidence="3" id="KW-1003">Cell membrane</keyword>
<proteinExistence type="inferred from homology"/>
<evidence type="ECO:0000313" key="9">
    <source>
        <dbReference type="EMBL" id="AYB44348.1"/>
    </source>
</evidence>
<keyword evidence="2 7" id="KW-0813">Transport</keyword>
<feature type="domain" description="ABC transmembrane type-1" evidence="8">
    <location>
        <begin position="73"/>
        <end position="277"/>
    </location>
</feature>
<dbReference type="PANTHER" id="PTHR43744:SF9">
    <property type="entry name" value="POLYGALACTURONAN_RHAMNOGALACTURONAN TRANSPORT SYSTEM PERMEASE PROTEIN YTCP"/>
    <property type="match status" value="1"/>
</dbReference>
<dbReference type="CDD" id="cd06261">
    <property type="entry name" value="TM_PBP2"/>
    <property type="match status" value="1"/>
</dbReference>
<dbReference type="PROSITE" id="PS50928">
    <property type="entry name" value="ABC_TM1"/>
    <property type="match status" value="1"/>
</dbReference>
<evidence type="ECO:0000313" key="10">
    <source>
        <dbReference type="Proteomes" id="UP000266552"/>
    </source>
</evidence>
<dbReference type="PANTHER" id="PTHR43744">
    <property type="entry name" value="ABC TRANSPORTER PERMEASE PROTEIN MG189-RELATED-RELATED"/>
    <property type="match status" value="1"/>
</dbReference>
<feature type="transmembrane region" description="Helical" evidence="7">
    <location>
        <begin position="80"/>
        <end position="98"/>
    </location>
</feature>
<dbReference type="GO" id="GO:0005886">
    <property type="term" value="C:plasma membrane"/>
    <property type="evidence" value="ECO:0007669"/>
    <property type="project" value="UniProtKB-SubCell"/>
</dbReference>
<keyword evidence="5 7" id="KW-1133">Transmembrane helix</keyword>
<keyword evidence="10" id="KW-1185">Reference proteome</keyword>
<organism evidence="9 10">
    <name type="scientific">Paenibacillus lautus</name>
    <name type="common">Bacillus lautus</name>
    <dbReference type="NCBI Taxonomy" id="1401"/>
    <lineage>
        <taxon>Bacteria</taxon>
        <taxon>Bacillati</taxon>
        <taxon>Bacillota</taxon>
        <taxon>Bacilli</taxon>
        <taxon>Bacillales</taxon>
        <taxon>Paenibacillaceae</taxon>
        <taxon>Paenibacillus</taxon>
    </lineage>
</organism>
<dbReference type="AlphaFoldDB" id="A0A385TMT3"/>
<keyword evidence="6 7" id="KW-0472">Membrane</keyword>
<dbReference type="KEGG" id="plw:D5F53_14095"/>
<feature type="transmembrane region" description="Helical" evidence="7">
    <location>
        <begin position="110"/>
        <end position="129"/>
    </location>
</feature>
<dbReference type="GO" id="GO:0055085">
    <property type="term" value="P:transmembrane transport"/>
    <property type="evidence" value="ECO:0007669"/>
    <property type="project" value="InterPro"/>
</dbReference>
<feature type="transmembrane region" description="Helical" evidence="7">
    <location>
        <begin position="183"/>
        <end position="205"/>
    </location>
</feature>
<dbReference type="Gene3D" id="1.10.3720.10">
    <property type="entry name" value="MetI-like"/>
    <property type="match status" value="1"/>
</dbReference>
<evidence type="ECO:0000256" key="3">
    <source>
        <dbReference type="ARBA" id="ARBA00022475"/>
    </source>
</evidence>
<dbReference type="Pfam" id="PF00528">
    <property type="entry name" value="BPD_transp_1"/>
    <property type="match status" value="1"/>
</dbReference>
<accession>A0A385TMT3</accession>